<protein>
    <submittedName>
        <fullName evidence="1">Uncharacterized protein</fullName>
    </submittedName>
</protein>
<evidence type="ECO:0000313" key="1">
    <source>
        <dbReference type="EMBL" id="JAH27943.1"/>
    </source>
</evidence>
<reference evidence="1" key="1">
    <citation type="submission" date="2014-11" db="EMBL/GenBank/DDBJ databases">
        <authorList>
            <person name="Amaro Gonzalez C."/>
        </authorList>
    </citation>
    <scope>NUCLEOTIDE SEQUENCE</scope>
</reference>
<sequence length="28" mass="3052">MEFGWDVYVCVCVCVSLVWGKSGGQVVT</sequence>
<dbReference type="EMBL" id="GBXM01080634">
    <property type="protein sequence ID" value="JAH27943.1"/>
    <property type="molecule type" value="Transcribed_RNA"/>
</dbReference>
<accession>A0A0E9RHY0</accession>
<reference evidence="1" key="2">
    <citation type="journal article" date="2015" name="Fish Shellfish Immunol.">
        <title>Early steps in the European eel (Anguilla anguilla)-Vibrio vulnificus interaction in the gills: Role of the RtxA13 toxin.</title>
        <authorList>
            <person name="Callol A."/>
            <person name="Pajuelo D."/>
            <person name="Ebbesson L."/>
            <person name="Teles M."/>
            <person name="MacKenzie S."/>
            <person name="Amaro C."/>
        </authorList>
    </citation>
    <scope>NUCLEOTIDE SEQUENCE</scope>
</reference>
<dbReference type="AlphaFoldDB" id="A0A0E9RHY0"/>
<proteinExistence type="predicted"/>
<name>A0A0E9RHY0_ANGAN</name>
<organism evidence="1">
    <name type="scientific">Anguilla anguilla</name>
    <name type="common">European freshwater eel</name>
    <name type="synonym">Muraena anguilla</name>
    <dbReference type="NCBI Taxonomy" id="7936"/>
    <lineage>
        <taxon>Eukaryota</taxon>
        <taxon>Metazoa</taxon>
        <taxon>Chordata</taxon>
        <taxon>Craniata</taxon>
        <taxon>Vertebrata</taxon>
        <taxon>Euteleostomi</taxon>
        <taxon>Actinopterygii</taxon>
        <taxon>Neopterygii</taxon>
        <taxon>Teleostei</taxon>
        <taxon>Anguilliformes</taxon>
        <taxon>Anguillidae</taxon>
        <taxon>Anguilla</taxon>
    </lineage>
</organism>